<keyword evidence="4" id="KW-1185">Reference proteome</keyword>
<feature type="compositionally biased region" description="Acidic residues" evidence="1">
    <location>
        <begin position="268"/>
        <end position="278"/>
    </location>
</feature>
<evidence type="ECO:0000313" key="3">
    <source>
        <dbReference type="Ensembl" id="ENSCCRP00000098317.1"/>
    </source>
</evidence>
<feature type="compositionally biased region" description="Acidic residues" evidence="1">
    <location>
        <begin position="295"/>
        <end position="305"/>
    </location>
</feature>
<evidence type="ECO:0000313" key="4">
    <source>
        <dbReference type="Proteomes" id="UP001108240"/>
    </source>
</evidence>
<reference evidence="3" key="1">
    <citation type="submission" date="2025-08" db="UniProtKB">
        <authorList>
            <consortium name="Ensembl"/>
        </authorList>
    </citation>
    <scope>IDENTIFICATION</scope>
</reference>
<sequence length="334" mass="37108">MSDFVILLLILFLIICLILTVVGFVFYTGLFSEVVIRTGSPPVKNITIAYKFRKGSYKASGAAFTESCSIGPKLSSVGVFYDDPNQTQADQCRYVVGSILCENEEKPDEELQRLYEKFGYKVISFPEVTCAVTSSFPNRCTLSPVCGAYRVYPELQQYIKERSLNAYPFLEICKGDLIHYMCPLENQKDFCVPELLEKKTSEETVEHKDAEVTESAAGEDATRRVSVLVGPSEPEQKSSPVIQEVVEESRDMVEASVPLMESSQPSLGEEEGQSEDGDQGGKGSSESVGSGSSFEELDMEVEEEKEEKKNEVEEEDHNGQQKPVMGETIGNREE</sequence>
<keyword evidence="2" id="KW-0812">Transmembrane</keyword>
<accession>A0A9J7WU44</accession>
<dbReference type="SUPFAM" id="SSF55136">
    <property type="entry name" value="Probable bacterial effector-binding domain"/>
    <property type="match status" value="1"/>
</dbReference>
<evidence type="ECO:0000256" key="1">
    <source>
        <dbReference type="SAM" id="MobiDB-lite"/>
    </source>
</evidence>
<feature type="compositionally biased region" description="Basic and acidic residues" evidence="1">
    <location>
        <begin position="201"/>
        <end position="211"/>
    </location>
</feature>
<dbReference type="Gene3D" id="3.20.80.10">
    <property type="entry name" value="Regulatory factor, effector binding domain"/>
    <property type="match status" value="1"/>
</dbReference>
<dbReference type="GO" id="GO:0005657">
    <property type="term" value="C:replication fork"/>
    <property type="evidence" value="ECO:0007669"/>
    <property type="project" value="TreeGrafter"/>
</dbReference>
<proteinExistence type="predicted"/>
<dbReference type="GO" id="GO:0000421">
    <property type="term" value="C:autophagosome membrane"/>
    <property type="evidence" value="ECO:0007669"/>
    <property type="project" value="TreeGrafter"/>
</dbReference>
<feature type="region of interest" description="Disordered" evidence="1">
    <location>
        <begin position="259"/>
        <end position="334"/>
    </location>
</feature>
<dbReference type="GO" id="GO:0061709">
    <property type="term" value="P:reticulophagy"/>
    <property type="evidence" value="ECO:0007669"/>
    <property type="project" value="TreeGrafter"/>
</dbReference>
<dbReference type="GeneTree" id="ENSGT00390000016901"/>
<dbReference type="InterPro" id="IPR011256">
    <property type="entry name" value="Reg_factor_effector_dom_sf"/>
</dbReference>
<feature type="compositionally biased region" description="Low complexity" evidence="1">
    <location>
        <begin position="284"/>
        <end position="293"/>
    </location>
</feature>
<dbReference type="Proteomes" id="UP001108240">
    <property type="component" value="Unplaced"/>
</dbReference>
<feature type="region of interest" description="Disordered" evidence="1">
    <location>
        <begin position="201"/>
        <end position="223"/>
    </location>
</feature>
<dbReference type="Ensembl" id="ENSCCRT00000142406.1">
    <property type="protein sequence ID" value="ENSCCRP00000098317.1"/>
    <property type="gene ID" value="ENSCCRG00000078280.1"/>
</dbReference>
<evidence type="ECO:0000256" key="2">
    <source>
        <dbReference type="SAM" id="Phobius"/>
    </source>
</evidence>
<dbReference type="PANTHER" id="PTHR15949">
    <property type="entry name" value="TESTIS-EXPRESSED PROTEIN 264"/>
    <property type="match status" value="1"/>
</dbReference>
<protein>
    <submittedName>
        <fullName evidence="3">Testis expressed 264, ER-phagy receptor a</fullName>
    </submittedName>
</protein>
<dbReference type="GO" id="GO:0106300">
    <property type="term" value="P:protein-DNA covalent cross-linking repair"/>
    <property type="evidence" value="ECO:0007669"/>
    <property type="project" value="TreeGrafter"/>
</dbReference>
<keyword evidence="2" id="KW-1133">Transmembrane helix</keyword>
<dbReference type="PANTHER" id="PTHR15949:SF3">
    <property type="entry name" value="TESTIS-EXPRESSED PROTEIN 264"/>
    <property type="match status" value="1"/>
</dbReference>
<dbReference type="GO" id="GO:0005789">
    <property type="term" value="C:endoplasmic reticulum membrane"/>
    <property type="evidence" value="ECO:0007669"/>
    <property type="project" value="TreeGrafter"/>
</dbReference>
<name>A0A9J7WU44_CYPCA</name>
<keyword evidence="2" id="KW-0472">Membrane</keyword>
<dbReference type="GO" id="GO:0005634">
    <property type="term" value="C:nucleus"/>
    <property type="evidence" value="ECO:0007669"/>
    <property type="project" value="TreeGrafter"/>
</dbReference>
<reference evidence="3" key="2">
    <citation type="submission" date="2025-09" db="UniProtKB">
        <authorList>
            <consortium name="Ensembl"/>
        </authorList>
    </citation>
    <scope>IDENTIFICATION</scope>
</reference>
<organism evidence="3 4">
    <name type="scientific">Cyprinus carpio carpio</name>
    <dbReference type="NCBI Taxonomy" id="630221"/>
    <lineage>
        <taxon>Eukaryota</taxon>
        <taxon>Metazoa</taxon>
        <taxon>Chordata</taxon>
        <taxon>Craniata</taxon>
        <taxon>Vertebrata</taxon>
        <taxon>Euteleostomi</taxon>
        <taxon>Actinopterygii</taxon>
        <taxon>Neopterygii</taxon>
        <taxon>Teleostei</taxon>
        <taxon>Ostariophysi</taxon>
        <taxon>Cypriniformes</taxon>
        <taxon>Cyprinidae</taxon>
        <taxon>Cyprininae</taxon>
        <taxon>Cyprinus</taxon>
    </lineage>
</organism>
<dbReference type="AlphaFoldDB" id="A0A9J7WU44"/>
<feature type="transmembrane region" description="Helical" evidence="2">
    <location>
        <begin position="6"/>
        <end position="27"/>
    </location>
</feature>